<evidence type="ECO:0000256" key="1">
    <source>
        <dbReference type="ARBA" id="ARBA00004589"/>
    </source>
</evidence>
<evidence type="ECO:0000256" key="11">
    <source>
        <dbReference type="SAM" id="SignalP"/>
    </source>
</evidence>
<accession>A0AAE0M3Z6</accession>
<evidence type="ECO:0000256" key="3">
    <source>
        <dbReference type="ARBA" id="ARBA00010031"/>
    </source>
</evidence>
<dbReference type="GO" id="GO:0046872">
    <property type="term" value="F:metal ion binding"/>
    <property type="evidence" value="ECO:0007669"/>
    <property type="project" value="UniProtKB-UniRule"/>
</dbReference>
<keyword evidence="7 9" id="KW-1015">Disulfide bond</keyword>
<feature type="binding site" description="axial binding residue" evidence="9">
    <location>
        <position position="56"/>
    </location>
    <ligand>
        <name>heme</name>
        <dbReference type="ChEBI" id="CHEBI:30413"/>
    </ligand>
    <ligandPart>
        <name>Fe</name>
        <dbReference type="ChEBI" id="CHEBI:18248"/>
    </ligandPart>
</feature>
<dbReference type="AlphaFoldDB" id="A0AAE0M3Z6"/>
<feature type="transmembrane region" description="Helical" evidence="10">
    <location>
        <begin position="165"/>
        <end position="186"/>
    </location>
</feature>
<proteinExistence type="inferred from homology"/>
<feature type="disulfide bond" evidence="9">
    <location>
        <begin position="61"/>
        <end position="94"/>
    </location>
</feature>
<keyword evidence="5" id="KW-0325">Glycoprotein</keyword>
<keyword evidence="10" id="KW-1133">Transmembrane helix</keyword>
<comment type="subcellular location">
    <subcellularLocation>
        <location evidence="1">Membrane</location>
        <topology evidence="1">Lipid-anchor</topology>
        <topology evidence="1">GPI-anchor</topology>
    </subcellularLocation>
    <subcellularLocation>
        <location evidence="2">Secreted</location>
    </subcellularLocation>
</comment>
<evidence type="ECO:0000313" key="14">
    <source>
        <dbReference type="Proteomes" id="UP001283341"/>
    </source>
</evidence>
<keyword evidence="9" id="KW-0349">Heme</keyword>
<evidence type="ECO:0000256" key="5">
    <source>
        <dbReference type="ARBA" id="ARBA00022622"/>
    </source>
</evidence>
<feature type="disulfide bond" evidence="9">
    <location>
        <begin position="38"/>
        <end position="78"/>
    </location>
</feature>
<comment type="similarity">
    <text evidence="3">Belongs to the RBT5 family.</text>
</comment>
<protein>
    <recommendedName>
        <fullName evidence="12">CFEM domain-containing protein</fullName>
    </recommendedName>
</protein>
<dbReference type="Proteomes" id="UP001283341">
    <property type="component" value="Unassembled WGS sequence"/>
</dbReference>
<reference evidence="13" key="1">
    <citation type="journal article" date="2023" name="Mol. Phylogenet. Evol.">
        <title>Genome-scale phylogeny and comparative genomics of the fungal order Sordariales.</title>
        <authorList>
            <person name="Hensen N."/>
            <person name="Bonometti L."/>
            <person name="Westerberg I."/>
            <person name="Brannstrom I.O."/>
            <person name="Guillou S."/>
            <person name="Cros-Aarteil S."/>
            <person name="Calhoun S."/>
            <person name="Haridas S."/>
            <person name="Kuo A."/>
            <person name="Mondo S."/>
            <person name="Pangilinan J."/>
            <person name="Riley R."/>
            <person name="LaButti K."/>
            <person name="Andreopoulos B."/>
            <person name="Lipzen A."/>
            <person name="Chen C."/>
            <person name="Yan M."/>
            <person name="Daum C."/>
            <person name="Ng V."/>
            <person name="Clum A."/>
            <person name="Steindorff A."/>
            <person name="Ohm R.A."/>
            <person name="Martin F."/>
            <person name="Silar P."/>
            <person name="Natvig D.O."/>
            <person name="Lalanne C."/>
            <person name="Gautier V."/>
            <person name="Ament-Velasquez S.L."/>
            <person name="Kruys A."/>
            <person name="Hutchinson M.I."/>
            <person name="Powell A.J."/>
            <person name="Barry K."/>
            <person name="Miller A.N."/>
            <person name="Grigoriev I.V."/>
            <person name="Debuchy R."/>
            <person name="Gladieux P."/>
            <person name="Hiltunen Thoren M."/>
            <person name="Johannesson H."/>
        </authorList>
    </citation>
    <scope>NUCLEOTIDE SEQUENCE</scope>
    <source>
        <strain evidence="13">CBS 118394</strain>
    </source>
</reference>
<feature type="chain" id="PRO_5041946016" description="CFEM domain-containing protein" evidence="11">
    <location>
        <begin position="27"/>
        <end position="187"/>
    </location>
</feature>
<keyword evidence="9" id="KW-0479">Metal-binding</keyword>
<feature type="disulfide bond" evidence="9">
    <location>
        <begin position="42"/>
        <end position="73"/>
    </location>
</feature>
<dbReference type="PROSITE" id="PS52012">
    <property type="entry name" value="CFEM"/>
    <property type="match status" value="1"/>
</dbReference>
<keyword evidence="10" id="KW-0472">Membrane</keyword>
<feature type="disulfide bond" evidence="9">
    <location>
        <begin position="52"/>
        <end position="59"/>
    </location>
</feature>
<dbReference type="EMBL" id="JAUEDM010000005">
    <property type="protein sequence ID" value="KAK3317059.1"/>
    <property type="molecule type" value="Genomic_DNA"/>
</dbReference>
<keyword evidence="9" id="KW-0408">Iron</keyword>
<comment type="caution">
    <text evidence="13">The sequence shown here is derived from an EMBL/GenBank/DDBJ whole genome shotgun (WGS) entry which is preliminary data.</text>
</comment>
<evidence type="ECO:0000256" key="10">
    <source>
        <dbReference type="SAM" id="Phobius"/>
    </source>
</evidence>
<evidence type="ECO:0000256" key="8">
    <source>
        <dbReference type="ARBA" id="ARBA00023288"/>
    </source>
</evidence>
<feature type="signal peptide" evidence="11">
    <location>
        <begin position="1"/>
        <end position="26"/>
    </location>
</feature>
<evidence type="ECO:0000259" key="12">
    <source>
        <dbReference type="PROSITE" id="PS52012"/>
    </source>
</evidence>
<sequence length="187" mass="19703">MIQLSRPAHQLLQLLLLLAASAVTTADGTDDIGKLQICAQTCVTFEFQQCHCPLGDFGCFCSCNGVLPTLQQCSTTRCSIDMNQTIDQFLDIICPTPTTSSSSIITTTSTSSSSSSKSIDFHRGPTTTPCAYAHYNISKPTNGSNSSGPGCVVIAGATQWDVPQVSILVLNGIIMVGLGVVGPLLWL</sequence>
<keyword evidence="10" id="KW-0812">Transmembrane</keyword>
<organism evidence="13 14">
    <name type="scientific">Apodospora peruviana</name>
    <dbReference type="NCBI Taxonomy" id="516989"/>
    <lineage>
        <taxon>Eukaryota</taxon>
        <taxon>Fungi</taxon>
        <taxon>Dikarya</taxon>
        <taxon>Ascomycota</taxon>
        <taxon>Pezizomycotina</taxon>
        <taxon>Sordariomycetes</taxon>
        <taxon>Sordariomycetidae</taxon>
        <taxon>Sordariales</taxon>
        <taxon>Lasiosphaeriaceae</taxon>
        <taxon>Apodospora</taxon>
    </lineage>
</organism>
<evidence type="ECO:0000256" key="6">
    <source>
        <dbReference type="ARBA" id="ARBA00022729"/>
    </source>
</evidence>
<feature type="domain" description="CFEM" evidence="12">
    <location>
        <begin position="10"/>
        <end position="121"/>
    </location>
</feature>
<evidence type="ECO:0000256" key="4">
    <source>
        <dbReference type="ARBA" id="ARBA00022525"/>
    </source>
</evidence>
<evidence type="ECO:0000256" key="7">
    <source>
        <dbReference type="ARBA" id="ARBA00023157"/>
    </source>
</evidence>
<gene>
    <name evidence="13" type="ORF">B0H66DRAFT_641775</name>
</gene>
<keyword evidence="8" id="KW-0449">Lipoprotein</keyword>
<dbReference type="GO" id="GO:0005576">
    <property type="term" value="C:extracellular region"/>
    <property type="evidence" value="ECO:0007669"/>
    <property type="project" value="UniProtKB-SubCell"/>
</dbReference>
<name>A0AAE0M3Z6_9PEZI</name>
<dbReference type="InterPro" id="IPR008427">
    <property type="entry name" value="Extracellular_membr_CFEM_dom"/>
</dbReference>
<keyword evidence="5" id="KW-0336">GPI-anchor</keyword>
<dbReference type="Pfam" id="PF05730">
    <property type="entry name" value="CFEM"/>
    <property type="match status" value="1"/>
</dbReference>
<reference evidence="13" key="2">
    <citation type="submission" date="2023-06" db="EMBL/GenBank/DDBJ databases">
        <authorList>
            <consortium name="Lawrence Berkeley National Laboratory"/>
            <person name="Haridas S."/>
            <person name="Hensen N."/>
            <person name="Bonometti L."/>
            <person name="Westerberg I."/>
            <person name="Brannstrom I.O."/>
            <person name="Guillou S."/>
            <person name="Cros-Aarteil S."/>
            <person name="Calhoun S."/>
            <person name="Kuo A."/>
            <person name="Mondo S."/>
            <person name="Pangilinan J."/>
            <person name="Riley R."/>
            <person name="Labutti K."/>
            <person name="Andreopoulos B."/>
            <person name="Lipzen A."/>
            <person name="Chen C."/>
            <person name="Yanf M."/>
            <person name="Daum C."/>
            <person name="Ng V."/>
            <person name="Clum A."/>
            <person name="Steindorff A."/>
            <person name="Ohm R."/>
            <person name="Martin F."/>
            <person name="Silar P."/>
            <person name="Natvig D."/>
            <person name="Lalanne C."/>
            <person name="Gautier V."/>
            <person name="Ament-Velasquez S.L."/>
            <person name="Kruys A."/>
            <person name="Hutchinson M.I."/>
            <person name="Powell A.J."/>
            <person name="Barry K."/>
            <person name="Miller A.N."/>
            <person name="Grigoriev I.V."/>
            <person name="Debuchy R."/>
            <person name="Gladieux P."/>
            <person name="Thoren M.H."/>
            <person name="Johannesson H."/>
        </authorList>
    </citation>
    <scope>NUCLEOTIDE SEQUENCE</scope>
    <source>
        <strain evidence="13">CBS 118394</strain>
    </source>
</reference>
<keyword evidence="14" id="KW-1185">Reference proteome</keyword>
<evidence type="ECO:0000256" key="2">
    <source>
        <dbReference type="ARBA" id="ARBA00004613"/>
    </source>
</evidence>
<keyword evidence="4" id="KW-0964">Secreted</keyword>
<dbReference type="GO" id="GO:0098552">
    <property type="term" value="C:side of membrane"/>
    <property type="evidence" value="ECO:0007669"/>
    <property type="project" value="UniProtKB-KW"/>
</dbReference>
<keyword evidence="6 11" id="KW-0732">Signal</keyword>
<evidence type="ECO:0000256" key="9">
    <source>
        <dbReference type="PROSITE-ProRule" id="PRU01356"/>
    </source>
</evidence>
<evidence type="ECO:0000313" key="13">
    <source>
        <dbReference type="EMBL" id="KAK3317059.1"/>
    </source>
</evidence>